<organism evidence="10 11">
    <name type="scientific">Diploscapter pachys</name>
    <dbReference type="NCBI Taxonomy" id="2018661"/>
    <lineage>
        <taxon>Eukaryota</taxon>
        <taxon>Metazoa</taxon>
        <taxon>Ecdysozoa</taxon>
        <taxon>Nematoda</taxon>
        <taxon>Chromadorea</taxon>
        <taxon>Rhabditida</taxon>
        <taxon>Rhabditina</taxon>
        <taxon>Rhabditomorpha</taxon>
        <taxon>Rhabditoidea</taxon>
        <taxon>Rhabditidae</taxon>
        <taxon>Diploscapter</taxon>
    </lineage>
</organism>
<dbReference type="PANTHER" id="PTHR12884:SF0">
    <property type="entry name" value="60S RIBOSOMAL PROTEIN L29"/>
    <property type="match status" value="1"/>
</dbReference>
<dbReference type="GO" id="GO:0000445">
    <property type="term" value="C:THO complex part of transcription export complex"/>
    <property type="evidence" value="ECO:0007669"/>
    <property type="project" value="InterPro"/>
</dbReference>
<sequence>SNRLISSQPGRDGNVGRAGAPGQPGPIGMNGNPGSDGSYCPCPARSTAKAAGYDEPAAPSGGYEAPTDAPAPQPAYESAETASYGAAPAPAPTAAPVAPQPAYGSADIDSYGSAPAPAQVEVFAAAVDPYSEQTKSNGTSGYSKRRRVVKRIRSTGYPLQATMAKSKNHTSHHQNRKDHRNGITKPTRSRFMSMKGVDAKFLKNLRFAKKMKDEVALRKLQADGDGAGEEKRIQILINSVKEIVAAGDEQKLEECVKALKQIDSIELTAIKIMHVTSRILAEIEELKKTSEEVKQSIEQSRTRMEESKKRLQEVRIIRRNKQEYSQLVNVIEENPSRAETNRRIHELQDELVQLQERQKQLEQKLSERRAQLQSFNAVLVVFQKFITEDEQPEPEERDSNSPDSSEENGATPRRSSAVPE</sequence>
<keyword evidence="5" id="KW-0687">Ribonucleoprotein</keyword>
<evidence type="ECO:0000313" key="11">
    <source>
        <dbReference type="Proteomes" id="UP000218231"/>
    </source>
</evidence>
<evidence type="ECO:0000256" key="1">
    <source>
        <dbReference type="ARBA" id="ARBA00004123"/>
    </source>
</evidence>
<evidence type="ECO:0000256" key="9">
    <source>
        <dbReference type="SAM" id="MobiDB-lite"/>
    </source>
</evidence>
<evidence type="ECO:0000313" key="10">
    <source>
        <dbReference type="EMBL" id="PAV81729.1"/>
    </source>
</evidence>
<comment type="similarity">
    <text evidence="2">Belongs to the eukaryotic ribosomal protein eL29 family.</text>
</comment>
<keyword evidence="4" id="KW-0539">Nucleus</keyword>
<feature type="non-terminal residue" evidence="10">
    <location>
        <position position="1"/>
    </location>
</feature>
<dbReference type="Pfam" id="PF05615">
    <property type="entry name" value="THOC7"/>
    <property type="match status" value="1"/>
</dbReference>
<accession>A0A2A2L6A8</accession>
<dbReference type="Pfam" id="PF01779">
    <property type="entry name" value="Ribosomal_L29e"/>
    <property type="match status" value="1"/>
</dbReference>
<protein>
    <recommendedName>
        <fullName evidence="6">Large ribosomal subunit protein eL29</fullName>
    </recommendedName>
    <alternativeName>
        <fullName evidence="7">60S ribosomal protein L29</fullName>
    </alternativeName>
</protein>
<dbReference type="GO" id="GO:0002181">
    <property type="term" value="P:cytoplasmic translation"/>
    <property type="evidence" value="ECO:0007669"/>
    <property type="project" value="TreeGrafter"/>
</dbReference>
<proteinExistence type="inferred from homology"/>
<keyword evidence="8" id="KW-0175">Coiled coil</keyword>
<comment type="subcellular location">
    <subcellularLocation>
        <location evidence="1">Nucleus</location>
    </subcellularLocation>
</comment>
<dbReference type="InterPro" id="IPR002673">
    <property type="entry name" value="Ribosomal_eL29"/>
</dbReference>
<feature type="region of interest" description="Disordered" evidence="9">
    <location>
        <begin position="386"/>
        <end position="420"/>
    </location>
</feature>
<name>A0A2A2L6A8_9BILA</name>
<feature type="region of interest" description="Disordered" evidence="9">
    <location>
        <begin position="163"/>
        <end position="186"/>
    </location>
</feature>
<dbReference type="GO" id="GO:0006397">
    <property type="term" value="P:mRNA processing"/>
    <property type="evidence" value="ECO:0007669"/>
    <property type="project" value="InterPro"/>
</dbReference>
<keyword evidence="11" id="KW-1185">Reference proteome</keyword>
<keyword evidence="3" id="KW-0689">Ribosomal protein</keyword>
<feature type="region of interest" description="Disordered" evidence="9">
    <location>
        <begin position="1"/>
        <end position="100"/>
    </location>
</feature>
<evidence type="ECO:0000256" key="5">
    <source>
        <dbReference type="ARBA" id="ARBA00023274"/>
    </source>
</evidence>
<reference evidence="10 11" key="1">
    <citation type="journal article" date="2017" name="Curr. Biol.">
        <title>Genome architecture and evolution of a unichromosomal asexual nematode.</title>
        <authorList>
            <person name="Fradin H."/>
            <person name="Zegar C."/>
            <person name="Gutwein M."/>
            <person name="Lucas J."/>
            <person name="Kovtun M."/>
            <person name="Corcoran D."/>
            <person name="Baugh L.R."/>
            <person name="Kiontke K."/>
            <person name="Gunsalus K."/>
            <person name="Fitch D.H."/>
            <person name="Piano F."/>
        </authorList>
    </citation>
    <scope>NUCLEOTIDE SEQUENCE [LARGE SCALE GENOMIC DNA]</scope>
    <source>
        <strain evidence="10">PF1309</strain>
    </source>
</reference>
<feature type="compositionally biased region" description="Low complexity" evidence="9">
    <location>
        <begin position="86"/>
        <end position="100"/>
    </location>
</feature>
<dbReference type="OrthoDB" id="996720at2759"/>
<gene>
    <name evidence="10" type="ORF">WR25_13745</name>
</gene>
<dbReference type="InterPro" id="IPR008501">
    <property type="entry name" value="THOC7/Mft1"/>
</dbReference>
<dbReference type="Gene3D" id="6.10.140.1730">
    <property type="match status" value="1"/>
</dbReference>
<evidence type="ECO:0000256" key="2">
    <source>
        <dbReference type="ARBA" id="ARBA00010247"/>
    </source>
</evidence>
<dbReference type="GO" id="GO:0022625">
    <property type="term" value="C:cytosolic large ribosomal subunit"/>
    <property type="evidence" value="ECO:0007669"/>
    <property type="project" value="TreeGrafter"/>
</dbReference>
<dbReference type="GO" id="GO:0003735">
    <property type="term" value="F:structural constituent of ribosome"/>
    <property type="evidence" value="ECO:0007669"/>
    <property type="project" value="InterPro"/>
</dbReference>
<comment type="caution">
    <text evidence="10">The sequence shown here is derived from an EMBL/GenBank/DDBJ whole genome shotgun (WGS) entry which is preliminary data.</text>
</comment>
<evidence type="ECO:0000256" key="6">
    <source>
        <dbReference type="ARBA" id="ARBA00035222"/>
    </source>
</evidence>
<dbReference type="STRING" id="2018661.A0A2A2L6A8"/>
<dbReference type="EMBL" id="LIAE01007134">
    <property type="protein sequence ID" value="PAV81729.1"/>
    <property type="molecule type" value="Genomic_DNA"/>
</dbReference>
<evidence type="ECO:0000256" key="8">
    <source>
        <dbReference type="SAM" id="Coils"/>
    </source>
</evidence>
<dbReference type="AlphaFoldDB" id="A0A2A2L6A8"/>
<dbReference type="PANTHER" id="PTHR12884">
    <property type="entry name" value="60S RIBOSOMAL PROTEIN L29"/>
    <property type="match status" value="1"/>
</dbReference>
<evidence type="ECO:0000256" key="7">
    <source>
        <dbReference type="ARBA" id="ARBA00035328"/>
    </source>
</evidence>
<evidence type="ECO:0000256" key="3">
    <source>
        <dbReference type="ARBA" id="ARBA00022980"/>
    </source>
</evidence>
<feature type="coiled-coil region" evidence="8">
    <location>
        <begin position="280"/>
        <end position="371"/>
    </location>
</feature>
<evidence type="ECO:0000256" key="4">
    <source>
        <dbReference type="ARBA" id="ARBA00023242"/>
    </source>
</evidence>
<dbReference type="Proteomes" id="UP000218231">
    <property type="component" value="Unassembled WGS sequence"/>
</dbReference>
<feature type="compositionally biased region" description="Basic residues" evidence="9">
    <location>
        <begin position="166"/>
        <end position="179"/>
    </location>
</feature>